<proteinExistence type="predicted"/>
<evidence type="ECO:0000259" key="1">
    <source>
        <dbReference type="Pfam" id="PF20612"/>
    </source>
</evidence>
<protein>
    <submittedName>
        <fullName evidence="2">Phage lysin</fullName>
    </submittedName>
</protein>
<organism evidence="2 3">
    <name type="scientific">Streptococcus suis</name>
    <dbReference type="NCBI Taxonomy" id="1307"/>
    <lineage>
        <taxon>Bacteria</taxon>
        <taxon>Bacillati</taxon>
        <taxon>Bacillota</taxon>
        <taxon>Bacilli</taxon>
        <taxon>Lactobacillales</taxon>
        <taxon>Streptococcaceae</taxon>
        <taxon>Streptococcus</taxon>
    </lineage>
</organism>
<dbReference type="Pfam" id="PF20612">
    <property type="entry name" value="SHOCT_2"/>
    <property type="match status" value="1"/>
</dbReference>
<evidence type="ECO:0000313" key="2">
    <source>
        <dbReference type="EMBL" id="CYV14400.1"/>
    </source>
</evidence>
<feature type="domain" description="SHOCT-like" evidence="1">
    <location>
        <begin position="1"/>
        <end position="53"/>
    </location>
</feature>
<reference evidence="2 3" key="1">
    <citation type="submission" date="2016-02" db="EMBL/GenBank/DDBJ databases">
        <authorList>
            <consortium name="Pathogen Informatics"/>
        </authorList>
    </citation>
    <scope>NUCLEOTIDE SEQUENCE [LARGE SCALE GENOMIC DNA]</scope>
    <source>
        <strain evidence="2 3">LSS52</strain>
    </source>
</reference>
<dbReference type="RefSeq" id="WP_044777345.1">
    <property type="nucleotide sequence ID" value="NZ_CEDY01000164.1"/>
</dbReference>
<accession>A0A0Z8HCL6</accession>
<gene>
    <name evidence="2" type="ORF">ERS132414_02216</name>
</gene>
<dbReference type="AlphaFoldDB" id="A0A0Z8HCL6"/>
<dbReference type="InterPro" id="IPR046749">
    <property type="entry name" value="SHOCT_2"/>
</dbReference>
<dbReference type="Proteomes" id="UP000072794">
    <property type="component" value="Unassembled WGS sequence"/>
</dbReference>
<dbReference type="EMBL" id="FIHA01000066">
    <property type="protein sequence ID" value="CYV14400.1"/>
    <property type="molecule type" value="Genomic_DNA"/>
</dbReference>
<evidence type="ECO:0000313" key="3">
    <source>
        <dbReference type="Proteomes" id="UP000072794"/>
    </source>
</evidence>
<name>A0A0Z8HCL6_STRSU</name>
<sequence>MDVQKINNEMTYQLTMIQAKILLNNGAITIEEFELFRQLMLEKYQPFISQLST</sequence>